<comment type="caution">
    <text evidence="5">The sequence shown here is derived from an EMBL/GenBank/DDBJ whole genome shotgun (WGS) entry which is preliminary data.</text>
</comment>
<evidence type="ECO:0000313" key="5">
    <source>
        <dbReference type="EMBL" id="RVW58432.1"/>
    </source>
</evidence>
<keyword evidence="3" id="KW-0963">Cytoplasm</keyword>
<dbReference type="AlphaFoldDB" id="A0A438FEN1"/>
<proteinExistence type="inferred from homology"/>
<comment type="similarity">
    <text evidence="2 4">Belongs to the actin family.</text>
</comment>
<dbReference type="InterPro" id="IPR020902">
    <property type="entry name" value="Actin/actin-like_CS"/>
</dbReference>
<dbReference type="FunFam" id="3.30.420.40:FF:000080">
    <property type="entry name" value="Actin, alpha skeletal muscle"/>
    <property type="match status" value="1"/>
</dbReference>
<dbReference type="EMBL" id="QGNW01000952">
    <property type="protein sequence ID" value="RVW58432.1"/>
    <property type="molecule type" value="Genomic_DNA"/>
</dbReference>
<evidence type="ECO:0000256" key="4">
    <source>
        <dbReference type="RuleBase" id="RU000487"/>
    </source>
</evidence>
<dbReference type="Gene3D" id="3.30.420.40">
    <property type="match status" value="3"/>
</dbReference>
<dbReference type="PRINTS" id="PR00190">
    <property type="entry name" value="ACTIN"/>
</dbReference>
<dbReference type="Gene3D" id="3.90.640.10">
    <property type="entry name" value="Actin, Chain A, domain 4"/>
    <property type="match status" value="1"/>
</dbReference>
<dbReference type="InterPro" id="IPR043129">
    <property type="entry name" value="ATPase_NBD"/>
</dbReference>
<dbReference type="InterPro" id="IPR004000">
    <property type="entry name" value="Actin"/>
</dbReference>
<dbReference type="SMART" id="SM00268">
    <property type="entry name" value="ACTIN"/>
    <property type="match status" value="1"/>
</dbReference>
<dbReference type="Proteomes" id="UP000288805">
    <property type="component" value="Unassembled WGS sequence"/>
</dbReference>
<comment type="subcellular location">
    <subcellularLocation>
        <location evidence="1">Cytoplasm</location>
        <location evidence="1">Cytoskeleton</location>
    </subcellularLocation>
</comment>
<protein>
    <submittedName>
        <fullName evidence="5">Actin</fullName>
    </submittedName>
</protein>
<dbReference type="GO" id="GO:0005856">
    <property type="term" value="C:cytoskeleton"/>
    <property type="evidence" value="ECO:0007669"/>
    <property type="project" value="UniProtKB-SubCell"/>
</dbReference>
<accession>A0A438FEN1</accession>
<sequence>MADAEDIQPLVCDNGTGMVKAGFAGDDAPRAVFPSIVADLDTQVSWLGWAKRMLINWDDMEKIWHHTFYNGLRVAPEEHPVLLTEAPLNPKANREKMTQIMFETFNVPAMYVAIQAVLSLYASGRTTGIVLDSGDGVSHTVPIYEGYALPHAILRLDLAGRDLTDALMKILTERGYAIKSKHLILKEPVSP</sequence>
<evidence type="ECO:0000256" key="2">
    <source>
        <dbReference type="ARBA" id="ARBA00006752"/>
    </source>
</evidence>
<dbReference type="PROSITE" id="PS01132">
    <property type="entry name" value="ACTINS_ACT_LIKE"/>
    <property type="match status" value="1"/>
</dbReference>
<dbReference type="SUPFAM" id="SSF53067">
    <property type="entry name" value="Actin-like ATPase domain"/>
    <property type="match status" value="2"/>
</dbReference>
<evidence type="ECO:0000313" key="6">
    <source>
        <dbReference type="Proteomes" id="UP000288805"/>
    </source>
</evidence>
<evidence type="ECO:0000256" key="3">
    <source>
        <dbReference type="ARBA" id="ARBA00023212"/>
    </source>
</evidence>
<keyword evidence="3" id="KW-0206">Cytoskeleton</keyword>
<gene>
    <name evidence="5" type="primary">ACT_24</name>
    <name evidence="5" type="ORF">CK203_114984</name>
</gene>
<organism evidence="5 6">
    <name type="scientific">Vitis vinifera</name>
    <name type="common">Grape</name>
    <dbReference type="NCBI Taxonomy" id="29760"/>
    <lineage>
        <taxon>Eukaryota</taxon>
        <taxon>Viridiplantae</taxon>
        <taxon>Streptophyta</taxon>
        <taxon>Embryophyta</taxon>
        <taxon>Tracheophyta</taxon>
        <taxon>Spermatophyta</taxon>
        <taxon>Magnoliopsida</taxon>
        <taxon>eudicotyledons</taxon>
        <taxon>Gunneridae</taxon>
        <taxon>Pentapetalae</taxon>
        <taxon>rosids</taxon>
        <taxon>Vitales</taxon>
        <taxon>Vitaceae</taxon>
        <taxon>Viteae</taxon>
        <taxon>Vitis</taxon>
    </lineage>
</organism>
<name>A0A438FEN1_VITVI</name>
<evidence type="ECO:0000256" key="1">
    <source>
        <dbReference type="ARBA" id="ARBA00004245"/>
    </source>
</evidence>
<dbReference type="PANTHER" id="PTHR11937">
    <property type="entry name" value="ACTIN"/>
    <property type="match status" value="1"/>
</dbReference>
<dbReference type="Pfam" id="PF00022">
    <property type="entry name" value="Actin"/>
    <property type="match status" value="2"/>
</dbReference>
<reference evidence="5 6" key="1">
    <citation type="journal article" date="2018" name="PLoS Genet.">
        <title>Population sequencing reveals clonal diversity and ancestral inbreeding in the grapevine cultivar Chardonnay.</title>
        <authorList>
            <person name="Roach M.J."/>
            <person name="Johnson D.L."/>
            <person name="Bohlmann J."/>
            <person name="van Vuuren H.J."/>
            <person name="Jones S.J."/>
            <person name="Pretorius I.S."/>
            <person name="Schmidt S.A."/>
            <person name="Borneman A.R."/>
        </authorList>
    </citation>
    <scope>NUCLEOTIDE SEQUENCE [LARGE SCALE GENOMIC DNA]</scope>
    <source>
        <strain evidence="6">cv. Chardonnay</strain>
        <tissue evidence="5">Leaf</tissue>
    </source>
</reference>